<accession>A0AAF0E443</accession>
<evidence type="ECO:0000256" key="1">
    <source>
        <dbReference type="SAM" id="MobiDB-lite"/>
    </source>
</evidence>
<dbReference type="AlphaFoldDB" id="A0AAF0E443"/>
<feature type="compositionally biased region" description="Polar residues" evidence="1">
    <location>
        <begin position="28"/>
        <end position="37"/>
    </location>
</feature>
<keyword evidence="3" id="KW-1185">Reference proteome</keyword>
<dbReference type="EMBL" id="CP119940">
    <property type="protein sequence ID" value="WFD04109.1"/>
    <property type="molecule type" value="Genomic_DNA"/>
</dbReference>
<proteinExistence type="predicted"/>
<dbReference type="Proteomes" id="UP001214603">
    <property type="component" value="Chromosome 7"/>
</dbReference>
<feature type="region of interest" description="Disordered" evidence="1">
    <location>
        <begin position="1"/>
        <end position="39"/>
    </location>
</feature>
<evidence type="ECO:0000313" key="3">
    <source>
        <dbReference type="Proteomes" id="UP001214603"/>
    </source>
</evidence>
<name>A0AAF0E443_9BASI</name>
<gene>
    <name evidence="2" type="ORF">MOBT1_002812</name>
</gene>
<organism evidence="2 3">
    <name type="scientific">Malassezia obtusa</name>
    <dbReference type="NCBI Taxonomy" id="76774"/>
    <lineage>
        <taxon>Eukaryota</taxon>
        <taxon>Fungi</taxon>
        <taxon>Dikarya</taxon>
        <taxon>Basidiomycota</taxon>
        <taxon>Ustilaginomycotina</taxon>
        <taxon>Malasseziomycetes</taxon>
        <taxon>Malasseziales</taxon>
        <taxon>Malasseziaceae</taxon>
        <taxon>Malassezia</taxon>
    </lineage>
</organism>
<evidence type="ECO:0000313" key="2">
    <source>
        <dbReference type="EMBL" id="WFD04109.1"/>
    </source>
</evidence>
<protein>
    <submittedName>
        <fullName evidence="2">Uncharacterized protein</fullName>
    </submittedName>
</protein>
<sequence length="137" mass="15636">MAGPEPSAQAVPTSQSDQTDTDQDLQTRTASYETGSDTRPWLLRMGQTLGRFLPRGMQRHIDGLQQEHDRAVLEAAIRQMDVYQQIVTRSNVLQEQTLLNVQRQGYQSNMPHATADEERVHENGRARVRLQDRTVHD</sequence>
<reference evidence="2" key="1">
    <citation type="submission" date="2023-03" db="EMBL/GenBank/DDBJ databases">
        <title>Mating type loci evolution in Malassezia.</title>
        <authorList>
            <person name="Coelho M.A."/>
        </authorList>
    </citation>
    <scope>NUCLEOTIDE SEQUENCE</scope>
    <source>
        <strain evidence="2">CBS 7876</strain>
    </source>
</reference>